<feature type="domain" description="Cation efflux protein cytoplasmic" evidence="12">
    <location>
        <begin position="332"/>
        <end position="407"/>
    </location>
</feature>
<evidence type="ECO:0000256" key="2">
    <source>
        <dbReference type="ARBA" id="ARBA00008873"/>
    </source>
</evidence>
<feature type="transmembrane region" description="Helical" evidence="10">
    <location>
        <begin position="87"/>
        <end position="108"/>
    </location>
</feature>
<reference evidence="14" key="1">
    <citation type="submission" date="2022-10" db="EMBL/GenBank/DDBJ databases">
        <title>Genome assembly of Pristionchus species.</title>
        <authorList>
            <person name="Yoshida K."/>
            <person name="Sommer R.J."/>
        </authorList>
    </citation>
    <scope>NUCLEOTIDE SEQUENCE [LARGE SCALE GENOMIC DNA]</scope>
    <source>
        <strain evidence="14">RS5460</strain>
    </source>
</reference>
<keyword evidence="14" id="KW-1185">Reference proteome</keyword>
<dbReference type="Proteomes" id="UP001328107">
    <property type="component" value="Unassembled WGS sequence"/>
</dbReference>
<keyword evidence="3" id="KW-0813">Transport</keyword>
<dbReference type="GO" id="GO:0010043">
    <property type="term" value="P:response to zinc ion"/>
    <property type="evidence" value="ECO:0007669"/>
    <property type="project" value="TreeGrafter"/>
</dbReference>
<feature type="compositionally biased region" description="Basic and acidic residues" evidence="9">
    <location>
        <begin position="231"/>
        <end position="249"/>
    </location>
</feature>
<keyword evidence="8 10" id="KW-0472">Membrane</keyword>
<keyword evidence="6 10" id="KW-1133">Transmembrane helix</keyword>
<evidence type="ECO:0000256" key="3">
    <source>
        <dbReference type="ARBA" id="ARBA00022448"/>
    </source>
</evidence>
<comment type="subcellular location">
    <subcellularLocation>
        <location evidence="1">Membrane</location>
        <topology evidence="1">Multi-pass membrane protein</topology>
    </subcellularLocation>
</comment>
<organism evidence="13 14">
    <name type="scientific">Pristionchus mayeri</name>
    <dbReference type="NCBI Taxonomy" id="1317129"/>
    <lineage>
        <taxon>Eukaryota</taxon>
        <taxon>Metazoa</taxon>
        <taxon>Ecdysozoa</taxon>
        <taxon>Nematoda</taxon>
        <taxon>Chromadorea</taxon>
        <taxon>Rhabditida</taxon>
        <taxon>Rhabditina</taxon>
        <taxon>Diplogasteromorpha</taxon>
        <taxon>Diplogasteroidea</taxon>
        <taxon>Neodiplogasteridae</taxon>
        <taxon>Pristionchus</taxon>
    </lineage>
</organism>
<keyword evidence="5" id="KW-0864">Zinc transport</keyword>
<accession>A0AAN4Z7W8</accession>
<dbReference type="InterPro" id="IPR027470">
    <property type="entry name" value="Cation_efflux_CTD"/>
</dbReference>
<name>A0AAN4Z7W8_9BILA</name>
<dbReference type="Gene3D" id="1.20.1510.10">
    <property type="entry name" value="Cation efflux protein transmembrane domain"/>
    <property type="match status" value="1"/>
</dbReference>
<evidence type="ECO:0000313" key="13">
    <source>
        <dbReference type="EMBL" id="GMR32130.1"/>
    </source>
</evidence>
<evidence type="ECO:0000313" key="14">
    <source>
        <dbReference type="Proteomes" id="UP001328107"/>
    </source>
</evidence>
<dbReference type="NCBIfam" id="TIGR01297">
    <property type="entry name" value="CDF"/>
    <property type="match status" value="1"/>
</dbReference>
<evidence type="ECO:0000256" key="4">
    <source>
        <dbReference type="ARBA" id="ARBA00022692"/>
    </source>
</evidence>
<dbReference type="Pfam" id="PF16916">
    <property type="entry name" value="ZT_dimer"/>
    <property type="match status" value="1"/>
</dbReference>
<evidence type="ECO:0000256" key="1">
    <source>
        <dbReference type="ARBA" id="ARBA00004141"/>
    </source>
</evidence>
<proteinExistence type="inferred from homology"/>
<sequence length="422" mass="47433">RERERRRECVEWRGHLSFLTRRQSQPVGLQSHRRMKNDVEREEEGLLQKENRLAKSYESIGAASNFHCHDEEERKGDESNRRAKRTLWISLTICLFFMICEVVGGWWAQSLAIITDAAHLLTDFASMLISLFSLYLASRPASRRMSFGFQRAEVLGAFVSVFLIWIVTGILVYLAVMRIVNGEYEIEGSIMAITAGIGVCVNLVMGAMLYFGGHTHSHLGGGSHGHSHGGHGHEHGEEEEGHRHSHEGSESSSSGHTHEHSEQNINVRAAFIHVLGDLIQSVGVLVAALVIFFFPSWSVVDPICTLFFSIIVLFTTIYIMRDALVVLLEGRPSNIDFSLVFQSLGEIPGVQKVHDLRIWALTMDKVALSVHLEVAKDAKPQKILKAARSMLRNKFNVFESTVQIENYTTDKSDCEKCDPPEH</sequence>
<gene>
    <name evidence="13" type="ORF">PMAYCL1PPCAC_02325</name>
</gene>
<feature type="transmembrane region" description="Helical" evidence="10">
    <location>
        <begin position="306"/>
        <end position="328"/>
    </location>
</feature>
<dbReference type="SUPFAM" id="SSF161111">
    <property type="entry name" value="Cation efflux protein transmembrane domain-like"/>
    <property type="match status" value="1"/>
</dbReference>
<dbReference type="InterPro" id="IPR002524">
    <property type="entry name" value="Cation_efflux"/>
</dbReference>
<dbReference type="InterPro" id="IPR050681">
    <property type="entry name" value="CDF/SLC30A"/>
</dbReference>
<dbReference type="PANTHER" id="PTHR11562">
    <property type="entry name" value="CATION EFFLUX PROTEIN/ ZINC TRANSPORTER"/>
    <property type="match status" value="1"/>
</dbReference>
<dbReference type="GO" id="GO:0005886">
    <property type="term" value="C:plasma membrane"/>
    <property type="evidence" value="ECO:0007669"/>
    <property type="project" value="TreeGrafter"/>
</dbReference>
<dbReference type="GO" id="GO:0005385">
    <property type="term" value="F:zinc ion transmembrane transporter activity"/>
    <property type="evidence" value="ECO:0007669"/>
    <property type="project" value="TreeGrafter"/>
</dbReference>
<dbReference type="Pfam" id="PF01545">
    <property type="entry name" value="Cation_efflux"/>
    <property type="match status" value="1"/>
</dbReference>
<keyword evidence="7" id="KW-0406">Ion transport</keyword>
<evidence type="ECO:0008006" key="15">
    <source>
        <dbReference type="Google" id="ProtNLM"/>
    </source>
</evidence>
<feature type="transmembrane region" description="Helical" evidence="10">
    <location>
        <begin position="270"/>
        <end position="294"/>
    </location>
</feature>
<evidence type="ECO:0000256" key="10">
    <source>
        <dbReference type="SAM" id="Phobius"/>
    </source>
</evidence>
<evidence type="ECO:0000256" key="9">
    <source>
        <dbReference type="SAM" id="MobiDB-lite"/>
    </source>
</evidence>
<evidence type="ECO:0000256" key="7">
    <source>
        <dbReference type="ARBA" id="ARBA00023065"/>
    </source>
</evidence>
<feature type="transmembrane region" description="Helical" evidence="10">
    <location>
        <begin position="157"/>
        <end position="176"/>
    </location>
</feature>
<dbReference type="AlphaFoldDB" id="A0AAN4Z7W8"/>
<comment type="similarity">
    <text evidence="2">Belongs to the cation diffusion facilitator (CDF) transporter (TC 2.A.4) family. SLC30A subfamily.</text>
</comment>
<feature type="transmembrane region" description="Helical" evidence="10">
    <location>
        <begin position="120"/>
        <end position="137"/>
    </location>
</feature>
<feature type="transmembrane region" description="Helical" evidence="10">
    <location>
        <begin position="188"/>
        <end position="211"/>
    </location>
</feature>
<feature type="domain" description="Cation efflux protein transmembrane" evidence="11">
    <location>
        <begin position="87"/>
        <end position="328"/>
    </location>
</feature>
<dbReference type="PANTHER" id="PTHR11562:SF17">
    <property type="entry name" value="RE54080P-RELATED"/>
    <property type="match status" value="1"/>
</dbReference>
<comment type="caution">
    <text evidence="13">The sequence shown here is derived from an EMBL/GenBank/DDBJ whole genome shotgun (WGS) entry which is preliminary data.</text>
</comment>
<evidence type="ECO:0000256" key="6">
    <source>
        <dbReference type="ARBA" id="ARBA00022989"/>
    </source>
</evidence>
<dbReference type="SUPFAM" id="SSF160240">
    <property type="entry name" value="Cation efflux protein cytoplasmic domain-like"/>
    <property type="match status" value="1"/>
</dbReference>
<feature type="region of interest" description="Disordered" evidence="9">
    <location>
        <begin position="220"/>
        <end position="259"/>
    </location>
</feature>
<keyword evidence="5" id="KW-0862">Zinc</keyword>
<dbReference type="InterPro" id="IPR058533">
    <property type="entry name" value="Cation_efflux_TM"/>
</dbReference>
<evidence type="ECO:0000256" key="8">
    <source>
        <dbReference type="ARBA" id="ARBA00023136"/>
    </source>
</evidence>
<evidence type="ECO:0000259" key="11">
    <source>
        <dbReference type="Pfam" id="PF01545"/>
    </source>
</evidence>
<feature type="non-terminal residue" evidence="13">
    <location>
        <position position="1"/>
    </location>
</feature>
<evidence type="ECO:0000259" key="12">
    <source>
        <dbReference type="Pfam" id="PF16916"/>
    </source>
</evidence>
<keyword evidence="4 10" id="KW-0812">Transmembrane</keyword>
<dbReference type="EMBL" id="BTRK01000001">
    <property type="protein sequence ID" value="GMR32130.1"/>
    <property type="molecule type" value="Genomic_DNA"/>
</dbReference>
<dbReference type="InterPro" id="IPR036837">
    <property type="entry name" value="Cation_efflux_CTD_sf"/>
</dbReference>
<protein>
    <recommendedName>
        <fullName evidence="15">Zinc transporter 2</fullName>
    </recommendedName>
</protein>
<dbReference type="InterPro" id="IPR027469">
    <property type="entry name" value="Cation_efflux_TMD_sf"/>
</dbReference>
<evidence type="ECO:0000256" key="5">
    <source>
        <dbReference type="ARBA" id="ARBA00022906"/>
    </source>
</evidence>